<feature type="region of interest" description="Disordered" evidence="1">
    <location>
        <begin position="1"/>
        <end position="25"/>
    </location>
</feature>
<evidence type="ECO:0000313" key="3">
    <source>
        <dbReference type="Proteomes" id="UP001151699"/>
    </source>
</evidence>
<feature type="compositionally biased region" description="Basic and acidic residues" evidence="1">
    <location>
        <begin position="1"/>
        <end position="18"/>
    </location>
</feature>
<dbReference type="EMBL" id="WJQU01003303">
    <property type="protein sequence ID" value="KAJ6625931.1"/>
    <property type="molecule type" value="Genomic_DNA"/>
</dbReference>
<sequence length="25" mass="2981">MLEEPTRDTPTKNPEFNRYKSSARL</sequence>
<gene>
    <name evidence="2" type="ORF">Bhyg_17756</name>
</gene>
<dbReference type="AlphaFoldDB" id="A0A9Q0MIE3"/>
<protein>
    <submittedName>
        <fullName evidence="2">Uncharacterized protein</fullName>
    </submittedName>
</protein>
<evidence type="ECO:0000256" key="1">
    <source>
        <dbReference type="SAM" id="MobiDB-lite"/>
    </source>
</evidence>
<organism evidence="2 3">
    <name type="scientific">Pseudolycoriella hygida</name>
    <dbReference type="NCBI Taxonomy" id="35572"/>
    <lineage>
        <taxon>Eukaryota</taxon>
        <taxon>Metazoa</taxon>
        <taxon>Ecdysozoa</taxon>
        <taxon>Arthropoda</taxon>
        <taxon>Hexapoda</taxon>
        <taxon>Insecta</taxon>
        <taxon>Pterygota</taxon>
        <taxon>Neoptera</taxon>
        <taxon>Endopterygota</taxon>
        <taxon>Diptera</taxon>
        <taxon>Nematocera</taxon>
        <taxon>Sciaroidea</taxon>
        <taxon>Sciaridae</taxon>
        <taxon>Pseudolycoriella</taxon>
    </lineage>
</organism>
<comment type="caution">
    <text evidence="2">The sequence shown here is derived from an EMBL/GenBank/DDBJ whole genome shotgun (WGS) entry which is preliminary data.</text>
</comment>
<keyword evidence="3" id="KW-1185">Reference proteome</keyword>
<reference evidence="2" key="1">
    <citation type="submission" date="2022-07" db="EMBL/GenBank/DDBJ databases">
        <authorList>
            <person name="Trinca V."/>
            <person name="Uliana J.V.C."/>
            <person name="Torres T.T."/>
            <person name="Ward R.J."/>
            <person name="Monesi N."/>
        </authorList>
    </citation>
    <scope>NUCLEOTIDE SEQUENCE</scope>
    <source>
        <strain evidence="2">HSMRA1968</strain>
        <tissue evidence="2">Whole embryos</tissue>
    </source>
</reference>
<accession>A0A9Q0MIE3</accession>
<name>A0A9Q0MIE3_9DIPT</name>
<evidence type="ECO:0000313" key="2">
    <source>
        <dbReference type="EMBL" id="KAJ6625931.1"/>
    </source>
</evidence>
<proteinExistence type="predicted"/>
<dbReference type="Proteomes" id="UP001151699">
    <property type="component" value="Unassembled WGS sequence"/>
</dbReference>